<evidence type="ECO:0000313" key="1">
    <source>
        <dbReference type="EnsemblPlants" id="Solyc03g078690.3.1.1"/>
    </source>
</evidence>
<reference evidence="1" key="1">
    <citation type="journal article" date="2012" name="Nature">
        <title>The tomato genome sequence provides insights into fleshy fruit evolution.</title>
        <authorList>
            <consortium name="Tomato Genome Consortium"/>
        </authorList>
    </citation>
    <scope>NUCLEOTIDE SEQUENCE [LARGE SCALE GENOMIC DNA]</scope>
    <source>
        <strain evidence="1">cv. Heinz 1706</strain>
    </source>
</reference>
<dbReference type="EnsemblPlants" id="Solyc03g078690.3.1">
    <property type="protein sequence ID" value="Solyc03g078690.3.1.1"/>
    <property type="gene ID" value="Solyc03g078690.3"/>
</dbReference>
<protein>
    <submittedName>
        <fullName evidence="1">Uncharacterized protein</fullName>
    </submittedName>
</protein>
<proteinExistence type="predicted"/>
<dbReference type="Gramene" id="Solyc03g078690.3.1">
    <property type="protein sequence ID" value="Solyc03g078690.3.1.1"/>
    <property type="gene ID" value="Solyc03g078690.3"/>
</dbReference>
<sequence>MRQVGAELVVITISLKSGLLTSSTPSIINLIWSPILGLSSGSPSGTVTNLKLGYFPKRTSTSV</sequence>
<reference evidence="1" key="2">
    <citation type="submission" date="2019-01" db="UniProtKB">
        <authorList>
            <consortium name="EnsemblPlants"/>
        </authorList>
    </citation>
    <scope>IDENTIFICATION</scope>
    <source>
        <strain evidence="1">cv. Heinz 1706</strain>
    </source>
</reference>
<dbReference type="InParanoid" id="A0A3Q7FM70"/>
<organism evidence="1">
    <name type="scientific">Solanum lycopersicum</name>
    <name type="common">Tomato</name>
    <name type="synonym">Lycopersicon esculentum</name>
    <dbReference type="NCBI Taxonomy" id="4081"/>
    <lineage>
        <taxon>Eukaryota</taxon>
        <taxon>Viridiplantae</taxon>
        <taxon>Streptophyta</taxon>
        <taxon>Embryophyta</taxon>
        <taxon>Tracheophyta</taxon>
        <taxon>Spermatophyta</taxon>
        <taxon>Magnoliopsida</taxon>
        <taxon>eudicotyledons</taxon>
        <taxon>Gunneridae</taxon>
        <taxon>Pentapetalae</taxon>
        <taxon>asterids</taxon>
        <taxon>lamiids</taxon>
        <taxon>Solanales</taxon>
        <taxon>Solanaceae</taxon>
        <taxon>Solanoideae</taxon>
        <taxon>Solaneae</taxon>
        <taxon>Solanum</taxon>
        <taxon>Solanum subgen. Lycopersicon</taxon>
    </lineage>
</organism>
<accession>A0A3Q7FM70</accession>
<name>A0A3Q7FM70_SOLLC</name>
<dbReference type="AlphaFoldDB" id="A0A3Q7FM70"/>
<keyword evidence="2" id="KW-1185">Reference proteome</keyword>
<evidence type="ECO:0000313" key="2">
    <source>
        <dbReference type="Proteomes" id="UP000004994"/>
    </source>
</evidence>
<dbReference type="Proteomes" id="UP000004994">
    <property type="component" value="Chromosome 3"/>
</dbReference>